<keyword evidence="2" id="KW-1185">Reference proteome</keyword>
<dbReference type="KEGG" id="ztr:MYCGRDRAFT_103556"/>
<accession>F9X6K4</accession>
<reference evidence="1 2" key="1">
    <citation type="journal article" date="2011" name="PLoS Genet.">
        <title>Finished genome of the fungal wheat pathogen Mycosphaerella graminicola reveals dispensome structure, chromosome plasticity, and stealth pathogenesis.</title>
        <authorList>
            <person name="Goodwin S.B."/>
            <person name="Ben M'barek S."/>
            <person name="Dhillon B."/>
            <person name="Wittenberg A.H.J."/>
            <person name="Crane C.F."/>
            <person name="Hane J.K."/>
            <person name="Foster A.J."/>
            <person name="Van der Lee T.A.J."/>
            <person name="Grimwood J."/>
            <person name="Aerts A."/>
            <person name="Antoniw J."/>
            <person name="Bailey A."/>
            <person name="Bluhm B."/>
            <person name="Bowler J."/>
            <person name="Bristow J."/>
            <person name="van der Burgt A."/>
            <person name="Canto-Canche B."/>
            <person name="Churchill A.C.L."/>
            <person name="Conde-Ferraez L."/>
            <person name="Cools H.J."/>
            <person name="Coutinho P.M."/>
            <person name="Csukai M."/>
            <person name="Dehal P."/>
            <person name="De Wit P."/>
            <person name="Donzelli B."/>
            <person name="van de Geest H.C."/>
            <person name="van Ham R.C.H.J."/>
            <person name="Hammond-Kosack K.E."/>
            <person name="Henrissat B."/>
            <person name="Kilian A."/>
            <person name="Kobayashi A.K."/>
            <person name="Koopmann E."/>
            <person name="Kourmpetis Y."/>
            <person name="Kuzniar A."/>
            <person name="Lindquist E."/>
            <person name="Lombard V."/>
            <person name="Maliepaard C."/>
            <person name="Martins N."/>
            <person name="Mehrabi R."/>
            <person name="Nap J.P.H."/>
            <person name="Ponomarenko A."/>
            <person name="Rudd J.J."/>
            <person name="Salamov A."/>
            <person name="Schmutz J."/>
            <person name="Schouten H.J."/>
            <person name="Shapiro H."/>
            <person name="Stergiopoulos I."/>
            <person name="Torriani S.F.F."/>
            <person name="Tu H."/>
            <person name="de Vries R.P."/>
            <person name="Waalwijk C."/>
            <person name="Ware S.B."/>
            <person name="Wiebenga A."/>
            <person name="Zwiers L.-H."/>
            <person name="Oliver R.P."/>
            <person name="Grigoriev I.V."/>
            <person name="Kema G.H.J."/>
        </authorList>
    </citation>
    <scope>NUCLEOTIDE SEQUENCE [LARGE SCALE GENOMIC DNA]</scope>
    <source>
        <strain evidence="2">CBS 115943 / IPO323</strain>
    </source>
</reference>
<protein>
    <submittedName>
        <fullName evidence="1">Uncharacterized protein</fullName>
    </submittedName>
</protein>
<name>F9X6K4_ZYMTI</name>
<organism evidence="1 2">
    <name type="scientific">Zymoseptoria tritici (strain CBS 115943 / IPO323)</name>
    <name type="common">Speckled leaf blotch fungus</name>
    <name type="synonym">Septoria tritici</name>
    <dbReference type="NCBI Taxonomy" id="336722"/>
    <lineage>
        <taxon>Eukaryota</taxon>
        <taxon>Fungi</taxon>
        <taxon>Dikarya</taxon>
        <taxon>Ascomycota</taxon>
        <taxon>Pezizomycotina</taxon>
        <taxon>Dothideomycetes</taxon>
        <taxon>Dothideomycetidae</taxon>
        <taxon>Mycosphaerellales</taxon>
        <taxon>Mycosphaerellaceae</taxon>
        <taxon>Zymoseptoria</taxon>
    </lineage>
</organism>
<dbReference type="HOGENOM" id="CLU_2596807_0_0_1"/>
<evidence type="ECO:0000313" key="2">
    <source>
        <dbReference type="Proteomes" id="UP000008062"/>
    </source>
</evidence>
<sequence length="80" mass="8701">MLLQCLSAPSLARPGVPESMTPSINDADASMLSACSPWPLKKRTPHSFEEETKRRASSHAMALVATWELFTSAQAQIPMS</sequence>
<gene>
    <name evidence="1" type="ORF">MYCGRDRAFT_103556</name>
</gene>
<proteinExistence type="predicted"/>
<dbReference type="RefSeq" id="XP_003853665.1">
    <property type="nucleotide sequence ID" value="XM_003853617.1"/>
</dbReference>
<feature type="non-terminal residue" evidence="1">
    <location>
        <position position="80"/>
    </location>
</feature>
<dbReference type="Proteomes" id="UP000008062">
    <property type="component" value="Chromosome 3"/>
</dbReference>
<dbReference type="EMBL" id="CM001198">
    <property type="protein sequence ID" value="EGP88641.1"/>
    <property type="molecule type" value="Genomic_DNA"/>
</dbReference>
<dbReference type="AlphaFoldDB" id="F9X6K4"/>
<dbReference type="InParanoid" id="F9X6K4"/>
<evidence type="ECO:0000313" key="1">
    <source>
        <dbReference type="EMBL" id="EGP88641.1"/>
    </source>
</evidence>
<dbReference type="GeneID" id="13404004"/>